<protein>
    <recommendedName>
        <fullName evidence="4">DUF1657 domain-containing protein</fullName>
    </recommendedName>
</protein>
<organism evidence="2 3">
    <name type="scientific">Virgibacillus chiguensis</name>
    <dbReference type="NCBI Taxonomy" id="411959"/>
    <lineage>
        <taxon>Bacteria</taxon>
        <taxon>Bacillati</taxon>
        <taxon>Bacillota</taxon>
        <taxon>Bacilli</taxon>
        <taxon>Bacillales</taxon>
        <taxon>Bacillaceae</taxon>
        <taxon>Virgibacillus</taxon>
    </lineage>
</organism>
<evidence type="ECO:0000313" key="2">
    <source>
        <dbReference type="EMBL" id="SHG90940.1"/>
    </source>
</evidence>
<feature type="coiled-coil region" evidence="1">
    <location>
        <begin position="14"/>
        <end position="50"/>
    </location>
</feature>
<dbReference type="EMBL" id="FQXD01000002">
    <property type="protein sequence ID" value="SHG90940.1"/>
    <property type="molecule type" value="Genomic_DNA"/>
</dbReference>
<gene>
    <name evidence="2" type="ORF">SAMN05421807_102286</name>
</gene>
<evidence type="ECO:0008006" key="4">
    <source>
        <dbReference type="Google" id="ProtNLM"/>
    </source>
</evidence>
<dbReference type="OrthoDB" id="1684731at2"/>
<keyword evidence="1" id="KW-0175">Coiled coil</keyword>
<reference evidence="3" key="1">
    <citation type="submission" date="2016-11" db="EMBL/GenBank/DDBJ databases">
        <authorList>
            <person name="Varghese N."/>
            <person name="Submissions S."/>
        </authorList>
    </citation>
    <scope>NUCLEOTIDE SEQUENCE [LARGE SCALE GENOMIC DNA]</scope>
    <source>
        <strain evidence="3">CGMCC 1.6496</strain>
    </source>
</reference>
<dbReference type="AlphaFoldDB" id="A0A1M5NN52"/>
<dbReference type="RefSeq" id="WP_073005468.1">
    <property type="nucleotide sequence ID" value="NZ_FQXD01000002.1"/>
</dbReference>
<evidence type="ECO:0000313" key="3">
    <source>
        <dbReference type="Proteomes" id="UP000184079"/>
    </source>
</evidence>
<keyword evidence="3" id="KW-1185">Reference proteome</keyword>
<evidence type="ECO:0000256" key="1">
    <source>
        <dbReference type="SAM" id="Coils"/>
    </source>
</evidence>
<dbReference type="Proteomes" id="UP000184079">
    <property type="component" value="Unassembled WGS sequence"/>
</dbReference>
<accession>A0A1M5NN52</accession>
<sequence>MTIGAQVKGCYSAIKSVEASLQLLTAKTNEQEQQIKLTEAERMITEIKNDLRHQVIQLSKEEPQYQ</sequence>
<name>A0A1M5NN52_9BACI</name>
<proteinExistence type="predicted"/>